<sequence>MVVGQVLAGRYELVERVGGMGEVWRATDQELRRDVAIERAVSGDVWHEVHHPNIVAVHDVIDDGDDRFQVMEYFPARSLADILHTDGALPPRDAAEIGAQVAGALVAMHAKGMAHRDITPGDVLVAEDGTTKLTGLWSVGPPTDLYSLGATLFAAVEGTPYQPQAVPQRAEGLAPVITGLVQPDPSNRPTAQLARQMLLKIAEPAPYSLAVRVGMVAMFVALVVITVLVVVDN</sequence>
<keyword evidence="7" id="KW-0812">Transmembrane</keyword>
<dbReference type="GO" id="GO:0004674">
    <property type="term" value="F:protein serine/threonine kinase activity"/>
    <property type="evidence" value="ECO:0007669"/>
    <property type="project" value="UniProtKB-KW"/>
</dbReference>
<reference evidence="9 10" key="1">
    <citation type="submission" date="2015-07" db="EMBL/GenBank/DDBJ databases">
        <title>Genome sequencing of Kibdelosporangium phytohabitans.</title>
        <authorList>
            <person name="Qin S."/>
            <person name="Xing K."/>
        </authorList>
    </citation>
    <scope>NUCLEOTIDE SEQUENCE [LARGE SCALE GENOMIC DNA]</scope>
    <source>
        <strain evidence="9 10">KLBMP1111</strain>
    </source>
</reference>
<keyword evidence="4" id="KW-0547">Nucleotide-binding</keyword>
<dbReference type="KEGG" id="kphy:AOZ06_33640"/>
<evidence type="ECO:0000256" key="2">
    <source>
        <dbReference type="ARBA" id="ARBA00022527"/>
    </source>
</evidence>
<evidence type="ECO:0000256" key="3">
    <source>
        <dbReference type="ARBA" id="ARBA00022679"/>
    </source>
</evidence>
<proteinExistence type="predicted"/>
<dbReference type="GO" id="GO:0005524">
    <property type="term" value="F:ATP binding"/>
    <property type="evidence" value="ECO:0007669"/>
    <property type="project" value="UniProtKB-KW"/>
</dbReference>
<keyword evidence="7" id="KW-0472">Membrane</keyword>
<dbReference type="InterPro" id="IPR000719">
    <property type="entry name" value="Prot_kinase_dom"/>
</dbReference>
<keyword evidence="7" id="KW-1133">Transmembrane helix</keyword>
<dbReference type="PANTHER" id="PTHR43289:SF6">
    <property type="entry name" value="SERINE_THREONINE-PROTEIN KINASE NEKL-3"/>
    <property type="match status" value="1"/>
</dbReference>
<feature type="transmembrane region" description="Helical" evidence="7">
    <location>
        <begin position="209"/>
        <end position="231"/>
    </location>
</feature>
<dbReference type="Gene3D" id="3.30.200.20">
    <property type="entry name" value="Phosphorylase Kinase, domain 1"/>
    <property type="match status" value="1"/>
</dbReference>
<dbReference type="SUPFAM" id="SSF56112">
    <property type="entry name" value="Protein kinase-like (PK-like)"/>
    <property type="match status" value="1"/>
</dbReference>
<keyword evidence="6" id="KW-0067">ATP-binding</keyword>
<gene>
    <name evidence="9" type="ORF">AOZ06_33640</name>
</gene>
<name>A0A0N9I5I1_9PSEU</name>
<evidence type="ECO:0000313" key="10">
    <source>
        <dbReference type="Proteomes" id="UP000063699"/>
    </source>
</evidence>
<evidence type="ECO:0000313" key="9">
    <source>
        <dbReference type="EMBL" id="ALG11169.1"/>
    </source>
</evidence>
<dbReference type="Proteomes" id="UP000063699">
    <property type="component" value="Chromosome"/>
</dbReference>
<dbReference type="Gene3D" id="1.10.510.10">
    <property type="entry name" value="Transferase(Phosphotransferase) domain 1"/>
    <property type="match status" value="2"/>
</dbReference>
<evidence type="ECO:0000256" key="1">
    <source>
        <dbReference type="ARBA" id="ARBA00012513"/>
    </source>
</evidence>
<keyword evidence="3" id="KW-0808">Transferase</keyword>
<accession>A0A0N9I5I1</accession>
<dbReference type="STRING" id="860235.AOZ06_33640"/>
<evidence type="ECO:0000256" key="4">
    <source>
        <dbReference type="ARBA" id="ARBA00022741"/>
    </source>
</evidence>
<evidence type="ECO:0000256" key="6">
    <source>
        <dbReference type="ARBA" id="ARBA00022840"/>
    </source>
</evidence>
<evidence type="ECO:0000256" key="5">
    <source>
        <dbReference type="ARBA" id="ARBA00022777"/>
    </source>
</evidence>
<dbReference type="RefSeq" id="WP_054293070.1">
    <property type="nucleotide sequence ID" value="NZ_CP012752.1"/>
</dbReference>
<dbReference type="PANTHER" id="PTHR43289">
    <property type="entry name" value="MITOGEN-ACTIVATED PROTEIN KINASE KINASE KINASE 20-RELATED"/>
    <property type="match status" value="1"/>
</dbReference>
<dbReference type="CDD" id="cd14014">
    <property type="entry name" value="STKc_PknB_like"/>
    <property type="match status" value="1"/>
</dbReference>
<dbReference type="OrthoDB" id="9762169at2"/>
<feature type="domain" description="Protein kinase" evidence="8">
    <location>
        <begin position="1"/>
        <end position="233"/>
    </location>
</feature>
<protein>
    <recommendedName>
        <fullName evidence="1">non-specific serine/threonine protein kinase</fullName>
        <ecNumber evidence="1">2.7.11.1</ecNumber>
    </recommendedName>
</protein>
<keyword evidence="10" id="KW-1185">Reference proteome</keyword>
<dbReference type="EMBL" id="CP012752">
    <property type="protein sequence ID" value="ALG11169.1"/>
    <property type="molecule type" value="Genomic_DNA"/>
</dbReference>
<evidence type="ECO:0000256" key="7">
    <source>
        <dbReference type="SAM" id="Phobius"/>
    </source>
</evidence>
<dbReference type="Pfam" id="PF00069">
    <property type="entry name" value="Pkinase"/>
    <property type="match status" value="1"/>
</dbReference>
<dbReference type="AlphaFoldDB" id="A0A0N9I5I1"/>
<dbReference type="InterPro" id="IPR011009">
    <property type="entry name" value="Kinase-like_dom_sf"/>
</dbReference>
<keyword evidence="5" id="KW-0418">Kinase</keyword>
<evidence type="ECO:0000259" key="8">
    <source>
        <dbReference type="PROSITE" id="PS50011"/>
    </source>
</evidence>
<dbReference type="PROSITE" id="PS50011">
    <property type="entry name" value="PROTEIN_KINASE_DOM"/>
    <property type="match status" value="1"/>
</dbReference>
<organism evidence="9 10">
    <name type="scientific">Kibdelosporangium phytohabitans</name>
    <dbReference type="NCBI Taxonomy" id="860235"/>
    <lineage>
        <taxon>Bacteria</taxon>
        <taxon>Bacillati</taxon>
        <taxon>Actinomycetota</taxon>
        <taxon>Actinomycetes</taxon>
        <taxon>Pseudonocardiales</taxon>
        <taxon>Pseudonocardiaceae</taxon>
        <taxon>Kibdelosporangium</taxon>
    </lineage>
</organism>
<keyword evidence="2" id="KW-0723">Serine/threonine-protein kinase</keyword>
<dbReference type="EC" id="2.7.11.1" evidence="1"/>